<sequence>MRADAERNRQRIIEAAREAFTWHGVEVPMATIARKAGVGVATLYRRFPTRDELIREIFADQLQACSAALDEALGDPDPWRGFCHVIEKVCALQAAERGFTEAFLNAFPDAAADHSRRRLEGERGFAALVRRAQRAGALRTDFHPSDLTVVLLANNALSATPDPAAASRRLVSYLLDSFRADAAHTPLPPPTGIGLGHLLPAGHRARPAQGSIE</sequence>
<dbReference type="Pfam" id="PF00440">
    <property type="entry name" value="TetR_N"/>
    <property type="match status" value="1"/>
</dbReference>
<dbReference type="SUPFAM" id="SSF46689">
    <property type="entry name" value="Homeodomain-like"/>
    <property type="match status" value="1"/>
</dbReference>
<dbReference type="InterPro" id="IPR001647">
    <property type="entry name" value="HTH_TetR"/>
</dbReference>
<feature type="domain" description="HTH tetR-type" evidence="5">
    <location>
        <begin position="6"/>
        <end position="65"/>
    </location>
</feature>
<dbReference type="Gene3D" id="1.10.357.10">
    <property type="entry name" value="Tetracycline Repressor, domain 2"/>
    <property type="match status" value="1"/>
</dbReference>
<name>A0ABN0ZKK5_9ACTN</name>
<organism evidence="6 7">
    <name type="scientific">Streptomyces olivaceiscleroticus</name>
    <dbReference type="NCBI Taxonomy" id="68245"/>
    <lineage>
        <taxon>Bacteria</taxon>
        <taxon>Bacillati</taxon>
        <taxon>Actinomycetota</taxon>
        <taxon>Actinomycetes</taxon>
        <taxon>Kitasatosporales</taxon>
        <taxon>Streptomycetaceae</taxon>
        <taxon>Streptomyces</taxon>
    </lineage>
</organism>
<evidence type="ECO:0000256" key="2">
    <source>
        <dbReference type="ARBA" id="ARBA00023125"/>
    </source>
</evidence>
<feature type="DNA-binding region" description="H-T-H motif" evidence="4">
    <location>
        <begin position="28"/>
        <end position="47"/>
    </location>
</feature>
<dbReference type="PANTHER" id="PTHR30055:SF234">
    <property type="entry name" value="HTH-TYPE TRANSCRIPTIONAL REGULATOR BETI"/>
    <property type="match status" value="1"/>
</dbReference>
<keyword evidence="7" id="KW-1185">Reference proteome</keyword>
<dbReference type="InterPro" id="IPR009057">
    <property type="entry name" value="Homeodomain-like_sf"/>
</dbReference>
<dbReference type="PANTHER" id="PTHR30055">
    <property type="entry name" value="HTH-TYPE TRANSCRIPTIONAL REGULATOR RUTR"/>
    <property type="match status" value="1"/>
</dbReference>
<evidence type="ECO:0000256" key="4">
    <source>
        <dbReference type="PROSITE-ProRule" id="PRU00335"/>
    </source>
</evidence>
<dbReference type="PRINTS" id="PR00455">
    <property type="entry name" value="HTHTETR"/>
</dbReference>
<evidence type="ECO:0000259" key="5">
    <source>
        <dbReference type="PROSITE" id="PS50977"/>
    </source>
</evidence>
<keyword evidence="1" id="KW-0805">Transcription regulation</keyword>
<dbReference type="EMBL" id="BAAABY010000009">
    <property type="protein sequence ID" value="GAA0451061.1"/>
    <property type="molecule type" value="Genomic_DNA"/>
</dbReference>
<proteinExistence type="predicted"/>
<evidence type="ECO:0000313" key="6">
    <source>
        <dbReference type="EMBL" id="GAA0451061.1"/>
    </source>
</evidence>
<dbReference type="Pfam" id="PF21597">
    <property type="entry name" value="TetR_C_43"/>
    <property type="match status" value="1"/>
</dbReference>
<gene>
    <name evidence="6" type="ORF">GCM10010361_13930</name>
</gene>
<protein>
    <submittedName>
        <fullName evidence="6">TetR/AcrR family transcriptional regulator</fullName>
    </submittedName>
</protein>
<comment type="caution">
    <text evidence="6">The sequence shown here is derived from an EMBL/GenBank/DDBJ whole genome shotgun (WGS) entry which is preliminary data.</text>
</comment>
<dbReference type="PROSITE" id="PS50977">
    <property type="entry name" value="HTH_TETR_2"/>
    <property type="match status" value="1"/>
</dbReference>
<keyword evidence="2 4" id="KW-0238">DNA-binding</keyword>
<dbReference type="Proteomes" id="UP001500909">
    <property type="component" value="Unassembled WGS sequence"/>
</dbReference>
<evidence type="ECO:0000256" key="1">
    <source>
        <dbReference type="ARBA" id="ARBA00023015"/>
    </source>
</evidence>
<evidence type="ECO:0000256" key="3">
    <source>
        <dbReference type="ARBA" id="ARBA00023163"/>
    </source>
</evidence>
<dbReference type="InterPro" id="IPR036271">
    <property type="entry name" value="Tet_transcr_reg_TetR-rel_C_sf"/>
</dbReference>
<dbReference type="SUPFAM" id="SSF48498">
    <property type="entry name" value="Tetracyclin repressor-like, C-terminal domain"/>
    <property type="match status" value="1"/>
</dbReference>
<dbReference type="InterPro" id="IPR049445">
    <property type="entry name" value="TetR_SbtR-like_C"/>
</dbReference>
<accession>A0ABN0ZKK5</accession>
<dbReference type="InterPro" id="IPR050109">
    <property type="entry name" value="HTH-type_TetR-like_transc_reg"/>
</dbReference>
<reference evidence="6 7" key="1">
    <citation type="journal article" date="2019" name="Int. J. Syst. Evol. Microbiol.">
        <title>The Global Catalogue of Microorganisms (GCM) 10K type strain sequencing project: providing services to taxonomists for standard genome sequencing and annotation.</title>
        <authorList>
            <consortium name="The Broad Institute Genomics Platform"/>
            <consortium name="The Broad Institute Genome Sequencing Center for Infectious Disease"/>
            <person name="Wu L."/>
            <person name="Ma J."/>
        </authorList>
    </citation>
    <scope>NUCLEOTIDE SEQUENCE [LARGE SCALE GENOMIC DNA]</scope>
    <source>
        <strain evidence="6 7">JCM 4805</strain>
    </source>
</reference>
<evidence type="ECO:0000313" key="7">
    <source>
        <dbReference type="Proteomes" id="UP001500909"/>
    </source>
</evidence>
<keyword evidence="3" id="KW-0804">Transcription</keyword>